<reference evidence="10 11" key="1">
    <citation type="submission" date="2017-07" db="EMBL/GenBank/DDBJ databases">
        <title>Acidovorax KNDSW TSA 6 genome sequence and assembly.</title>
        <authorList>
            <person name="Mayilraj S."/>
        </authorList>
    </citation>
    <scope>NUCLEOTIDE SEQUENCE [LARGE SCALE GENOMIC DNA]</scope>
    <source>
        <strain evidence="10 11">KNDSW-TSA6</strain>
    </source>
</reference>
<evidence type="ECO:0000313" key="10">
    <source>
        <dbReference type="EMBL" id="OYD48440.1"/>
    </source>
</evidence>
<dbReference type="GO" id="GO:0071555">
    <property type="term" value="P:cell wall organization"/>
    <property type="evidence" value="ECO:0007669"/>
    <property type="project" value="UniProtKB-KW"/>
</dbReference>
<dbReference type="OrthoDB" id="9801430at2"/>
<organism evidence="10 11">
    <name type="scientific">Acidovorax kalamii</name>
    <dbReference type="NCBI Taxonomy" id="2004485"/>
    <lineage>
        <taxon>Bacteria</taxon>
        <taxon>Pseudomonadati</taxon>
        <taxon>Pseudomonadota</taxon>
        <taxon>Betaproteobacteria</taxon>
        <taxon>Burkholderiales</taxon>
        <taxon>Comamonadaceae</taxon>
        <taxon>Acidovorax</taxon>
    </lineage>
</organism>
<comment type="caution">
    <text evidence="10">The sequence shown here is derived from an EMBL/GenBank/DDBJ whole genome shotgun (WGS) entry which is preliminary data.</text>
</comment>
<sequence length="203" mass="20759">MPATAASPQTRPRSGHSGSFAPWPRVVGCAGGIAALTLAACAHNPQAGASNAGPTGSGSPAVAINTAQDRALCRDEPATRAELGRAAHALLAQGLALQATCLAPGGWVVQVLVVDGMKARQVVRGPLADGQAVDMGTPSGRFQAGAAATATGHSPDVVHNRQWLRALMAHHQFDNLPDAWWHFAQRHGDTILEPAGGADLAAR</sequence>
<keyword evidence="3" id="KW-0479">Metal-binding</keyword>
<keyword evidence="7" id="KW-0482">Metalloprotease</keyword>
<evidence type="ECO:0000256" key="8">
    <source>
        <dbReference type="ARBA" id="ARBA00023316"/>
    </source>
</evidence>
<evidence type="ECO:0008006" key="12">
    <source>
        <dbReference type="Google" id="ProtNLM"/>
    </source>
</evidence>
<keyword evidence="6" id="KW-0224">Dipeptidase</keyword>
<dbReference type="GO" id="GO:0160237">
    <property type="term" value="F:D-Ala-D-Ala dipeptidase activity"/>
    <property type="evidence" value="ECO:0007669"/>
    <property type="project" value="UniProtKB-EC"/>
</dbReference>
<dbReference type="GO" id="GO:0008237">
    <property type="term" value="F:metallopeptidase activity"/>
    <property type="evidence" value="ECO:0007669"/>
    <property type="project" value="UniProtKB-KW"/>
</dbReference>
<proteinExistence type="predicted"/>
<keyword evidence="2" id="KW-0645">Protease</keyword>
<dbReference type="EMBL" id="NOIG01000012">
    <property type="protein sequence ID" value="OYD48440.1"/>
    <property type="molecule type" value="Genomic_DNA"/>
</dbReference>
<evidence type="ECO:0000313" key="11">
    <source>
        <dbReference type="Proteomes" id="UP000215441"/>
    </source>
</evidence>
<protein>
    <recommendedName>
        <fullName evidence="12">D-Ala-D-Ala dipeptidase</fullName>
    </recommendedName>
</protein>
<name>A0A235EHH7_9BURK</name>
<feature type="compositionally biased region" description="Polar residues" evidence="9">
    <location>
        <begin position="1"/>
        <end position="12"/>
    </location>
</feature>
<dbReference type="Gene3D" id="3.30.1380.10">
    <property type="match status" value="1"/>
</dbReference>
<dbReference type="GO" id="GO:0006508">
    <property type="term" value="P:proteolysis"/>
    <property type="evidence" value="ECO:0007669"/>
    <property type="project" value="UniProtKB-KW"/>
</dbReference>
<dbReference type="Proteomes" id="UP000215441">
    <property type="component" value="Unassembled WGS sequence"/>
</dbReference>
<gene>
    <name evidence="10" type="ORF">CBY09_20670</name>
</gene>
<dbReference type="InterPro" id="IPR009045">
    <property type="entry name" value="Zn_M74/Hedgehog-like"/>
</dbReference>
<evidence type="ECO:0000256" key="4">
    <source>
        <dbReference type="ARBA" id="ARBA00022801"/>
    </source>
</evidence>
<keyword evidence="11" id="KW-1185">Reference proteome</keyword>
<dbReference type="AlphaFoldDB" id="A0A235EHH7"/>
<evidence type="ECO:0000256" key="3">
    <source>
        <dbReference type="ARBA" id="ARBA00022723"/>
    </source>
</evidence>
<evidence type="ECO:0000256" key="2">
    <source>
        <dbReference type="ARBA" id="ARBA00022670"/>
    </source>
</evidence>
<evidence type="ECO:0000256" key="6">
    <source>
        <dbReference type="ARBA" id="ARBA00022997"/>
    </source>
</evidence>
<accession>A0A235EHH7</accession>
<dbReference type="GO" id="GO:0046872">
    <property type="term" value="F:metal ion binding"/>
    <property type="evidence" value="ECO:0007669"/>
    <property type="project" value="UniProtKB-KW"/>
</dbReference>
<evidence type="ECO:0000256" key="9">
    <source>
        <dbReference type="SAM" id="MobiDB-lite"/>
    </source>
</evidence>
<evidence type="ECO:0000256" key="5">
    <source>
        <dbReference type="ARBA" id="ARBA00022833"/>
    </source>
</evidence>
<evidence type="ECO:0000256" key="7">
    <source>
        <dbReference type="ARBA" id="ARBA00023049"/>
    </source>
</evidence>
<dbReference type="RefSeq" id="WP_094291439.1">
    <property type="nucleotide sequence ID" value="NZ_NOIG01000012.1"/>
</dbReference>
<feature type="region of interest" description="Disordered" evidence="9">
    <location>
        <begin position="1"/>
        <end position="20"/>
    </location>
</feature>
<dbReference type="SUPFAM" id="SSF55166">
    <property type="entry name" value="Hedgehog/DD-peptidase"/>
    <property type="match status" value="1"/>
</dbReference>
<dbReference type="Pfam" id="PF01427">
    <property type="entry name" value="Peptidase_M15"/>
    <property type="match status" value="1"/>
</dbReference>
<keyword evidence="5" id="KW-0862">Zinc</keyword>
<comment type="catalytic activity">
    <reaction evidence="1">
        <text>D-alanyl-D-alanine + H2O = 2 D-alanine</text>
        <dbReference type="Rhea" id="RHEA:20661"/>
        <dbReference type="ChEBI" id="CHEBI:15377"/>
        <dbReference type="ChEBI" id="CHEBI:57416"/>
        <dbReference type="ChEBI" id="CHEBI:57822"/>
        <dbReference type="EC" id="3.4.13.22"/>
    </reaction>
</comment>
<keyword evidence="4" id="KW-0378">Hydrolase</keyword>
<keyword evidence="8" id="KW-0961">Cell wall biogenesis/degradation</keyword>
<evidence type="ECO:0000256" key="1">
    <source>
        <dbReference type="ARBA" id="ARBA00001362"/>
    </source>
</evidence>
<dbReference type="InterPro" id="IPR000755">
    <property type="entry name" value="A_A_dipeptidase"/>
</dbReference>